<evidence type="ECO:0000313" key="2">
    <source>
        <dbReference type="EMBL" id="ACB84372.1"/>
    </source>
</evidence>
<reference evidence="2 3" key="1">
    <citation type="submission" date="2008-04" db="EMBL/GenBank/DDBJ databases">
        <title>Complete sequence of chromosome of Natranaerobius thermophilus JW/NM-WN-LF.</title>
        <authorList>
            <consortium name="US DOE Joint Genome Institute"/>
            <person name="Copeland A."/>
            <person name="Lucas S."/>
            <person name="Lapidus A."/>
            <person name="Glavina del Rio T."/>
            <person name="Dalin E."/>
            <person name="Tice H."/>
            <person name="Bruce D."/>
            <person name="Goodwin L."/>
            <person name="Pitluck S."/>
            <person name="Chertkov O."/>
            <person name="Brettin T."/>
            <person name="Detter J.C."/>
            <person name="Han C."/>
            <person name="Kuske C.R."/>
            <person name="Schmutz J."/>
            <person name="Larimer F."/>
            <person name="Land M."/>
            <person name="Hauser L."/>
            <person name="Kyrpides N."/>
            <person name="Lykidis A."/>
            <person name="Mesbah N.M."/>
            <person name="Wiegel J."/>
        </authorList>
    </citation>
    <scope>NUCLEOTIDE SEQUENCE [LARGE SCALE GENOMIC DNA]</scope>
    <source>
        <strain evidence="3">ATCC BAA-1301 / DSM 18059 / JW/NM-WN-LF</strain>
    </source>
</reference>
<feature type="transmembrane region" description="Helical" evidence="1">
    <location>
        <begin position="59"/>
        <end position="76"/>
    </location>
</feature>
<proteinExistence type="predicted"/>
<evidence type="ECO:0000256" key="1">
    <source>
        <dbReference type="SAM" id="Phobius"/>
    </source>
</evidence>
<reference evidence="2 3" key="2">
    <citation type="journal article" date="2011" name="J. Bacteriol.">
        <title>Complete genome sequence of the anaerobic, halophilic alkalithermophile Natranaerobius thermophilus JW/NM-WN-LF.</title>
        <authorList>
            <person name="Zhao B."/>
            <person name="Mesbah N.M."/>
            <person name="Dalin E."/>
            <person name="Goodwin L."/>
            <person name="Nolan M."/>
            <person name="Pitluck S."/>
            <person name="Chertkov O."/>
            <person name="Brettin T.S."/>
            <person name="Han J."/>
            <person name="Larimer F.W."/>
            <person name="Land M.L."/>
            <person name="Hauser L."/>
            <person name="Kyrpides N."/>
            <person name="Wiegel J."/>
        </authorList>
    </citation>
    <scope>NUCLEOTIDE SEQUENCE [LARGE SCALE GENOMIC DNA]</scope>
    <source>
        <strain evidence="3">ATCC BAA-1301 / DSM 18059 / JW/NM-WN-LF</strain>
    </source>
</reference>
<evidence type="ECO:0000313" key="3">
    <source>
        <dbReference type="Proteomes" id="UP000001683"/>
    </source>
</evidence>
<accession>B2A7S0</accession>
<name>B2A7S0_NATTJ</name>
<dbReference type="RefSeq" id="WP_012447252.1">
    <property type="nucleotide sequence ID" value="NC_010718.1"/>
</dbReference>
<keyword evidence="1" id="KW-0812">Transmembrane</keyword>
<dbReference type="AlphaFoldDB" id="B2A7S0"/>
<dbReference type="InParanoid" id="B2A7S0"/>
<gene>
    <name evidence="2" type="ordered locus">Nther_0785</name>
</gene>
<dbReference type="EMBL" id="CP001034">
    <property type="protein sequence ID" value="ACB84372.1"/>
    <property type="molecule type" value="Genomic_DNA"/>
</dbReference>
<protein>
    <submittedName>
        <fullName evidence="2">Uncharacterized protein</fullName>
    </submittedName>
</protein>
<sequence>MNDYHIILELIFTLAALGLLISAFYHIINSKSYRLMLKRFKGKITDEEREQLSNNSRQVLYRALGAIILLNIMGLFR</sequence>
<feature type="transmembrane region" description="Helical" evidence="1">
    <location>
        <begin position="6"/>
        <end position="28"/>
    </location>
</feature>
<dbReference type="KEGG" id="nth:Nther_0785"/>
<keyword evidence="3" id="KW-1185">Reference proteome</keyword>
<dbReference type="Proteomes" id="UP000001683">
    <property type="component" value="Chromosome"/>
</dbReference>
<keyword evidence="1" id="KW-0472">Membrane</keyword>
<organism evidence="2 3">
    <name type="scientific">Natranaerobius thermophilus (strain ATCC BAA-1301 / DSM 18059 / JW/NM-WN-LF)</name>
    <dbReference type="NCBI Taxonomy" id="457570"/>
    <lineage>
        <taxon>Bacteria</taxon>
        <taxon>Bacillati</taxon>
        <taxon>Bacillota</taxon>
        <taxon>Clostridia</taxon>
        <taxon>Natranaerobiales</taxon>
        <taxon>Natranaerobiaceae</taxon>
        <taxon>Natranaerobius</taxon>
    </lineage>
</organism>
<dbReference type="STRING" id="457570.Nther_0785"/>
<dbReference type="HOGENOM" id="CLU_2634395_0_0_9"/>
<keyword evidence="1" id="KW-1133">Transmembrane helix</keyword>